<dbReference type="OrthoDB" id="3355217at2759"/>
<reference evidence="2 3" key="1">
    <citation type="journal article" date="2020" name="J. Phycol.">
        <title>Comparative genome analysis reveals Cyanidiococcus gen. nov., a new extremophilic red algal genus sister to Cyanidioschyzon (Cyanidioschyzonaceae, Rhodophyta).</title>
        <authorList>
            <person name="Liu S.-L."/>
            <person name="Chiang Y.-R."/>
            <person name="Yoon H.S."/>
            <person name="Fu H.-Y."/>
        </authorList>
    </citation>
    <scope>NUCLEOTIDE SEQUENCE [LARGE SCALE GENOMIC DNA]</scope>
    <source>
        <strain evidence="2 3">THAL066</strain>
    </source>
</reference>
<evidence type="ECO:0000313" key="3">
    <source>
        <dbReference type="Proteomes" id="UP000530660"/>
    </source>
</evidence>
<proteinExistence type="predicted"/>
<accession>A0A7J7IGV1</accession>
<protein>
    <submittedName>
        <fullName evidence="2">Uncharacterized protein</fullName>
    </submittedName>
</protein>
<evidence type="ECO:0000313" key="2">
    <source>
        <dbReference type="EMBL" id="KAF6002303.1"/>
    </source>
</evidence>
<gene>
    <name evidence="2" type="ORF">F1559_004124</name>
</gene>
<sequence>MNGPCNTGDMGSISVSEKEVNRLPRAARTLFVAGSPPVYSAFHHSGAVSIVSASGSARAHATAVTASVGGGCPTASPFTPAASPNGCIDGLGRASSAPSSASSLNGSFFGQSVGFKLPVHKQSVPSVLKSTNPNSTMGESGAVNGLVALDAGVGNLVSPPRRGPTTETRGRLRSPRDWTVSELAARLVSEPKPSSLSEVSSGAIVSDRMPPKSPAAFRRANTDPAPMPDPVSPAGLGLFDVHTVPSPSPDTREESLQTEAELAPASASYSAVSVMSFSPSGNEVARMDYSRAPPFRGLSFDDLSLLDRTPRKDRLANMLLSTRGGGLRRFSRSPLGTTPLYGVRVSPQTDVFEEGDSRPCRVCGGRRMRPCFDCNGQGRFQRVEVQNHVVGGEVCRACRGTGMIDCPACAKELYRKARAAAEIKLETNGSATITAEAIAGMPPPGAGPESGVQVVAQANHAEQEYVDPSTETKVTPVIDMATHAWETDLPYVSVNAPTTCTTDGHGIVPL</sequence>
<organism evidence="2 3">
    <name type="scientific">Cyanidiococcus yangmingshanensis</name>
    <dbReference type="NCBI Taxonomy" id="2690220"/>
    <lineage>
        <taxon>Eukaryota</taxon>
        <taxon>Rhodophyta</taxon>
        <taxon>Bangiophyceae</taxon>
        <taxon>Cyanidiales</taxon>
        <taxon>Cyanidiaceae</taxon>
        <taxon>Cyanidiococcus</taxon>
    </lineage>
</organism>
<comment type="caution">
    <text evidence="2">The sequence shown here is derived from an EMBL/GenBank/DDBJ whole genome shotgun (WGS) entry which is preliminary data.</text>
</comment>
<dbReference type="SUPFAM" id="SSF57938">
    <property type="entry name" value="DnaJ/Hsp40 cysteine-rich domain"/>
    <property type="match status" value="1"/>
</dbReference>
<dbReference type="AlphaFoldDB" id="A0A7J7IGV1"/>
<feature type="region of interest" description="Disordered" evidence="1">
    <location>
        <begin position="154"/>
        <end position="174"/>
    </location>
</feature>
<name>A0A7J7IGV1_9RHOD</name>
<evidence type="ECO:0000256" key="1">
    <source>
        <dbReference type="SAM" id="MobiDB-lite"/>
    </source>
</evidence>
<dbReference type="InterPro" id="IPR036410">
    <property type="entry name" value="HSP_DnaJ_Cys-rich_dom_sf"/>
</dbReference>
<keyword evidence="3" id="KW-1185">Reference proteome</keyword>
<dbReference type="EMBL" id="VWRR01000011">
    <property type="protein sequence ID" value="KAF6002303.1"/>
    <property type="molecule type" value="Genomic_DNA"/>
</dbReference>
<dbReference type="Proteomes" id="UP000530660">
    <property type="component" value="Unassembled WGS sequence"/>
</dbReference>